<accession>A0A2R6ASI6</accession>
<dbReference type="SUPFAM" id="SSF53748">
    <property type="entry name" value="Phosphoglycerate kinase"/>
    <property type="match status" value="1"/>
</dbReference>
<dbReference type="GO" id="GO:0006096">
    <property type="term" value="P:glycolytic process"/>
    <property type="evidence" value="ECO:0007669"/>
    <property type="project" value="InterPro"/>
</dbReference>
<evidence type="ECO:0000256" key="1">
    <source>
        <dbReference type="ARBA" id="ARBA00013061"/>
    </source>
</evidence>
<organism evidence="7 8">
    <name type="scientific">Candidatus Marsarchaeota G1 archaeon OSP_C</name>
    <dbReference type="NCBI Taxonomy" id="1978154"/>
    <lineage>
        <taxon>Archaea</taxon>
        <taxon>Candidatus Marsarchaeota</taxon>
        <taxon>Candidatus Marsarchaeota group 1</taxon>
    </lineage>
</organism>
<proteinExistence type="inferred from homology"/>
<evidence type="ECO:0000256" key="5">
    <source>
        <dbReference type="ARBA" id="ARBA00022840"/>
    </source>
</evidence>
<keyword evidence="2 6" id="KW-0808">Transferase</keyword>
<dbReference type="AlphaFoldDB" id="A0A2R6ASI6"/>
<evidence type="ECO:0000256" key="2">
    <source>
        <dbReference type="ARBA" id="ARBA00022679"/>
    </source>
</evidence>
<dbReference type="PRINTS" id="PR00477">
    <property type="entry name" value="PHGLYCKINASE"/>
</dbReference>
<comment type="catalytic activity">
    <reaction evidence="6">
        <text>(2R)-3-phosphoglycerate + ATP = (2R)-3-phospho-glyceroyl phosphate + ADP</text>
        <dbReference type="Rhea" id="RHEA:14801"/>
        <dbReference type="ChEBI" id="CHEBI:30616"/>
        <dbReference type="ChEBI" id="CHEBI:57604"/>
        <dbReference type="ChEBI" id="CHEBI:58272"/>
        <dbReference type="ChEBI" id="CHEBI:456216"/>
        <dbReference type="EC" id="2.7.2.3"/>
    </reaction>
</comment>
<dbReference type="GO" id="GO:0004618">
    <property type="term" value="F:phosphoglycerate kinase activity"/>
    <property type="evidence" value="ECO:0007669"/>
    <property type="project" value="UniProtKB-EC"/>
</dbReference>
<gene>
    <name evidence="7" type="ORF">B9Q00_02090</name>
</gene>
<comment type="caution">
    <text evidence="7">The sequence shown here is derived from an EMBL/GenBank/DDBJ whole genome shotgun (WGS) entry which is preliminary data.</text>
</comment>
<dbReference type="Gene3D" id="3.40.50.1260">
    <property type="entry name" value="Phosphoglycerate kinase, N-terminal domain"/>
    <property type="match status" value="1"/>
</dbReference>
<dbReference type="InterPro" id="IPR015824">
    <property type="entry name" value="Phosphoglycerate_kinase_N"/>
</dbReference>
<keyword evidence="4 6" id="KW-0418">Kinase</keyword>
<name>A0A2R6ASI6_9ARCH</name>
<protein>
    <recommendedName>
        <fullName evidence="1 6">Phosphoglycerate kinase</fullName>
        <ecNumber evidence="1 6">2.7.2.3</ecNumber>
    </recommendedName>
</protein>
<dbReference type="Proteomes" id="UP000241473">
    <property type="component" value="Unassembled WGS sequence"/>
</dbReference>
<dbReference type="EC" id="2.7.2.3" evidence="1 6"/>
<dbReference type="InterPro" id="IPR001576">
    <property type="entry name" value="Phosphoglycerate_kinase"/>
</dbReference>
<sequence length="77" mass="8017">MELLKLLCELGIYTVIGGGHTRIIAEQLGLVDKLGYASTGGGALLTLLSGEPLPALQALSFAFERTKVACGDVNGRD</sequence>
<comment type="similarity">
    <text evidence="6">Belongs to the phosphoglycerate kinase family.</text>
</comment>
<dbReference type="EMBL" id="NEXB01000005">
    <property type="protein sequence ID" value="PSN89300.1"/>
    <property type="molecule type" value="Genomic_DNA"/>
</dbReference>
<dbReference type="InterPro" id="IPR036043">
    <property type="entry name" value="Phosphoglycerate_kinase_sf"/>
</dbReference>
<reference evidence="7 8" key="1">
    <citation type="submission" date="2017-04" db="EMBL/GenBank/DDBJ databases">
        <title>Novel microbial lineages endemic to geothermal iron-oxide mats fill important gaps in the evolutionary history of Archaea.</title>
        <authorList>
            <person name="Jay Z.J."/>
            <person name="Beam J.P."/>
            <person name="Dlakic M."/>
            <person name="Rusch D.B."/>
            <person name="Kozubal M.A."/>
            <person name="Inskeep W.P."/>
        </authorList>
    </citation>
    <scope>NUCLEOTIDE SEQUENCE [LARGE SCALE GENOMIC DNA]</scope>
    <source>
        <strain evidence="7">OSP_C</strain>
    </source>
</reference>
<dbReference type="GO" id="GO:0005524">
    <property type="term" value="F:ATP binding"/>
    <property type="evidence" value="ECO:0007669"/>
    <property type="project" value="UniProtKB-KW"/>
</dbReference>
<keyword evidence="3" id="KW-0547">Nucleotide-binding</keyword>
<keyword evidence="5" id="KW-0067">ATP-binding</keyword>
<evidence type="ECO:0000256" key="4">
    <source>
        <dbReference type="ARBA" id="ARBA00022777"/>
    </source>
</evidence>
<evidence type="ECO:0000256" key="6">
    <source>
        <dbReference type="RuleBase" id="RU000532"/>
    </source>
</evidence>
<dbReference type="Pfam" id="PF00162">
    <property type="entry name" value="PGK"/>
    <property type="match status" value="1"/>
</dbReference>
<evidence type="ECO:0000313" key="7">
    <source>
        <dbReference type="EMBL" id="PSN89300.1"/>
    </source>
</evidence>
<evidence type="ECO:0000256" key="3">
    <source>
        <dbReference type="ARBA" id="ARBA00022741"/>
    </source>
</evidence>
<evidence type="ECO:0000313" key="8">
    <source>
        <dbReference type="Proteomes" id="UP000241473"/>
    </source>
</evidence>